<dbReference type="EMBL" id="CP008796">
    <property type="protein sequence ID" value="AIH03429.1"/>
    <property type="molecule type" value="Genomic_DNA"/>
</dbReference>
<protein>
    <recommendedName>
        <fullName evidence="3">Class II aldolase/adducin N-terminal domain-containing protein</fullName>
    </recommendedName>
</protein>
<evidence type="ECO:0000256" key="2">
    <source>
        <dbReference type="ARBA" id="ARBA00023239"/>
    </source>
</evidence>
<gene>
    <name evidence="4" type="ORF">HL41_00475</name>
</gene>
<dbReference type="PANTHER" id="PTHR22789:SF0">
    <property type="entry name" value="3-OXO-TETRONATE 4-PHOSPHATE DECARBOXYLASE-RELATED"/>
    <property type="match status" value="1"/>
</dbReference>
<dbReference type="GO" id="GO:0046872">
    <property type="term" value="F:metal ion binding"/>
    <property type="evidence" value="ECO:0007669"/>
    <property type="project" value="UniProtKB-KW"/>
</dbReference>
<dbReference type="Pfam" id="PF00596">
    <property type="entry name" value="Aldolase_II"/>
    <property type="match status" value="1"/>
</dbReference>
<dbReference type="eggNOG" id="COG0235">
    <property type="taxonomic scope" value="Bacteria"/>
</dbReference>
<dbReference type="GO" id="GO:0005829">
    <property type="term" value="C:cytosol"/>
    <property type="evidence" value="ECO:0007669"/>
    <property type="project" value="TreeGrafter"/>
</dbReference>
<dbReference type="SUPFAM" id="SSF53639">
    <property type="entry name" value="AraD/HMP-PK domain-like"/>
    <property type="match status" value="1"/>
</dbReference>
<dbReference type="AlphaFoldDB" id="A0A075WQ08"/>
<keyword evidence="2" id="KW-0456">Lyase</keyword>
<reference evidence="4 5" key="1">
    <citation type="journal article" date="2015" name="Genome Announc.">
        <title>Genome Sequence of a Sulfate-Reducing Thermophilic Bacterium, Thermodesulfobacterium commune DSM 2178T (Phylum Thermodesulfobacteria).</title>
        <authorList>
            <person name="Bhatnagar S."/>
            <person name="Badger J.H."/>
            <person name="Madupu R."/>
            <person name="Khouri H.M."/>
            <person name="O'Connor E.M."/>
            <person name="Robb F.T."/>
            <person name="Ward N.L."/>
            <person name="Eisen J.A."/>
        </authorList>
    </citation>
    <scope>NUCLEOTIDE SEQUENCE [LARGE SCALE GENOMIC DNA]</scope>
    <source>
        <strain evidence="4 5">DSM 2178</strain>
    </source>
</reference>
<dbReference type="Gene3D" id="3.40.225.10">
    <property type="entry name" value="Class II aldolase/adducin N-terminal domain"/>
    <property type="match status" value="1"/>
</dbReference>
<dbReference type="KEGG" id="tcm:HL41_00475"/>
<dbReference type="Proteomes" id="UP000028481">
    <property type="component" value="Chromosome"/>
</dbReference>
<dbReference type="InterPro" id="IPR050197">
    <property type="entry name" value="Aldolase_class_II_sugar_metab"/>
</dbReference>
<keyword evidence="5" id="KW-1185">Reference proteome</keyword>
<dbReference type="GO" id="GO:0016832">
    <property type="term" value="F:aldehyde-lyase activity"/>
    <property type="evidence" value="ECO:0007669"/>
    <property type="project" value="TreeGrafter"/>
</dbReference>
<dbReference type="InterPro" id="IPR036409">
    <property type="entry name" value="Aldolase_II/adducin_N_sf"/>
</dbReference>
<evidence type="ECO:0000259" key="3">
    <source>
        <dbReference type="SMART" id="SM01007"/>
    </source>
</evidence>
<dbReference type="PaxDb" id="289377-HL41_00475"/>
<dbReference type="HOGENOM" id="CLU_006033_3_4_0"/>
<name>A0A075WQ08_9BACT</name>
<sequence length="185" mass="21146">MRQNNLKTLVFYARTLSEKGLVAGSEGNFSVRTKYGFWITPSGRVKQGLSKRDFVFVGWDKSFINGRPSSEWGMHFLIYKKNPQANSVIHTHPLYTLRLFSTDFDFNEFSLKEAEILLKNIAKVPFLPPGSQELWERVGEASLTSKVIFLQGHGLVTWGETIEEAVSLTEILEKLSKFELLKNTR</sequence>
<keyword evidence="1" id="KW-0479">Metal-binding</keyword>
<dbReference type="InterPro" id="IPR001303">
    <property type="entry name" value="Aldolase_II/adducin_N"/>
</dbReference>
<evidence type="ECO:0000313" key="4">
    <source>
        <dbReference type="EMBL" id="AIH03429.1"/>
    </source>
</evidence>
<dbReference type="SMART" id="SM01007">
    <property type="entry name" value="Aldolase_II"/>
    <property type="match status" value="1"/>
</dbReference>
<dbReference type="RefSeq" id="WP_038063104.1">
    <property type="nucleotide sequence ID" value="NZ_CP008796.1"/>
</dbReference>
<organism evidence="4 5">
    <name type="scientific">Thermodesulfobacterium commune DSM 2178</name>
    <dbReference type="NCBI Taxonomy" id="289377"/>
    <lineage>
        <taxon>Bacteria</taxon>
        <taxon>Pseudomonadati</taxon>
        <taxon>Thermodesulfobacteriota</taxon>
        <taxon>Thermodesulfobacteria</taxon>
        <taxon>Thermodesulfobacteriales</taxon>
        <taxon>Thermodesulfobacteriaceae</taxon>
        <taxon>Thermodesulfobacterium</taxon>
    </lineage>
</organism>
<accession>A0A075WQ08</accession>
<evidence type="ECO:0000256" key="1">
    <source>
        <dbReference type="ARBA" id="ARBA00022723"/>
    </source>
</evidence>
<proteinExistence type="predicted"/>
<dbReference type="OrthoDB" id="9794581at2"/>
<dbReference type="PANTHER" id="PTHR22789">
    <property type="entry name" value="FUCULOSE PHOSPHATE ALDOLASE"/>
    <property type="match status" value="1"/>
</dbReference>
<evidence type="ECO:0000313" key="5">
    <source>
        <dbReference type="Proteomes" id="UP000028481"/>
    </source>
</evidence>
<dbReference type="STRING" id="289377.HL41_00475"/>
<dbReference type="GO" id="GO:0019323">
    <property type="term" value="P:pentose catabolic process"/>
    <property type="evidence" value="ECO:0007669"/>
    <property type="project" value="TreeGrafter"/>
</dbReference>
<feature type="domain" description="Class II aldolase/adducin N-terminal" evidence="3">
    <location>
        <begin position="7"/>
        <end position="180"/>
    </location>
</feature>